<accession>A0A165GA46</accession>
<evidence type="ECO:0000313" key="1">
    <source>
        <dbReference type="EMBL" id="KZV90214.1"/>
    </source>
</evidence>
<keyword evidence="2" id="KW-1185">Reference proteome</keyword>
<reference evidence="1 2" key="1">
    <citation type="journal article" date="2016" name="Mol. Biol. Evol.">
        <title>Comparative Genomics of Early-Diverging Mushroom-Forming Fungi Provides Insights into the Origins of Lignocellulose Decay Capabilities.</title>
        <authorList>
            <person name="Nagy L.G."/>
            <person name="Riley R."/>
            <person name="Tritt A."/>
            <person name="Adam C."/>
            <person name="Daum C."/>
            <person name="Floudas D."/>
            <person name="Sun H."/>
            <person name="Yadav J.S."/>
            <person name="Pangilinan J."/>
            <person name="Larsson K.H."/>
            <person name="Matsuura K."/>
            <person name="Barry K."/>
            <person name="Labutti K."/>
            <person name="Kuo R."/>
            <person name="Ohm R.A."/>
            <person name="Bhattacharya S.S."/>
            <person name="Shirouzu T."/>
            <person name="Yoshinaga Y."/>
            <person name="Martin F.M."/>
            <person name="Grigoriev I.V."/>
            <person name="Hibbett D.S."/>
        </authorList>
    </citation>
    <scope>NUCLEOTIDE SEQUENCE [LARGE SCALE GENOMIC DNA]</scope>
    <source>
        <strain evidence="1 2">HHB12029</strain>
    </source>
</reference>
<dbReference type="EMBL" id="KV426054">
    <property type="protein sequence ID" value="KZV90214.1"/>
    <property type="molecule type" value="Genomic_DNA"/>
</dbReference>
<dbReference type="AlphaFoldDB" id="A0A165GA46"/>
<dbReference type="InParanoid" id="A0A165GA46"/>
<proteinExistence type="predicted"/>
<protein>
    <submittedName>
        <fullName evidence="1">Uncharacterized protein</fullName>
    </submittedName>
</protein>
<dbReference type="Proteomes" id="UP000077266">
    <property type="component" value="Unassembled WGS sequence"/>
</dbReference>
<organism evidence="1 2">
    <name type="scientific">Exidia glandulosa HHB12029</name>
    <dbReference type="NCBI Taxonomy" id="1314781"/>
    <lineage>
        <taxon>Eukaryota</taxon>
        <taxon>Fungi</taxon>
        <taxon>Dikarya</taxon>
        <taxon>Basidiomycota</taxon>
        <taxon>Agaricomycotina</taxon>
        <taxon>Agaricomycetes</taxon>
        <taxon>Auriculariales</taxon>
        <taxon>Exidiaceae</taxon>
        <taxon>Exidia</taxon>
    </lineage>
</organism>
<sequence>MHRSDDYKTDVDLNTVRRQMCCGLCAVEKVYKPLPQTVISGIGFHPLFSSQSTTPSSSTSSSFHVVLASDSAALIAVQGYVSATLYGTYDLLYEPDFFNNGADDGGKNLYIHLSILSSQVRQLRTGRGQEHLSRRHNVFLSTGAHDADYEPDKGSRPSSSVKLYVYCLSRPS</sequence>
<name>A0A165GA46_EXIGL</name>
<evidence type="ECO:0000313" key="2">
    <source>
        <dbReference type="Proteomes" id="UP000077266"/>
    </source>
</evidence>
<gene>
    <name evidence="1" type="ORF">EXIGLDRAFT_771056</name>
</gene>